<comment type="caution">
    <text evidence="3">The sequence shown here is derived from an EMBL/GenBank/DDBJ whole genome shotgun (WGS) entry which is preliminary data.</text>
</comment>
<evidence type="ECO:0000313" key="3">
    <source>
        <dbReference type="EMBL" id="KAF9529236.1"/>
    </source>
</evidence>
<keyword evidence="4" id="KW-1185">Reference proteome</keyword>
<evidence type="ECO:0000256" key="1">
    <source>
        <dbReference type="SAM" id="MobiDB-lite"/>
    </source>
</evidence>
<feature type="transmembrane region" description="Helical" evidence="2">
    <location>
        <begin position="67"/>
        <end position="84"/>
    </location>
</feature>
<protein>
    <recommendedName>
        <fullName evidence="5">VanZ-like domain-containing protein</fullName>
    </recommendedName>
</protein>
<sequence>MASKTLRRWSSKISKKLMKSYKVKIPKYNLPVRVRPWFVLLTSINITVLAILGFTNIHPKLPLPDKVSHSIAFFVATSVFYFIIDVDESARRIWFWRYFSTMLTVFTCHFLGGVLIEIVQAVLPFKQLELGDILANLLGASLGLWVAFNLERYYRHRKEISRLYRPLSATVSEFEEDEEEDEDDERGVQLLPTHANHKGKGASRLTDVWDEREELFGIGEESDDDDEDEASSSQAKPQTPKIVISHP</sequence>
<keyword evidence="2" id="KW-0472">Membrane</keyword>
<dbReference type="AlphaFoldDB" id="A0A9P6EHK5"/>
<keyword evidence="2" id="KW-0812">Transmembrane</keyword>
<dbReference type="OrthoDB" id="63581at2759"/>
<feature type="transmembrane region" description="Helical" evidence="2">
    <location>
        <begin position="96"/>
        <end position="121"/>
    </location>
</feature>
<proteinExistence type="predicted"/>
<organism evidence="3 4">
    <name type="scientific">Crepidotus variabilis</name>
    <dbReference type="NCBI Taxonomy" id="179855"/>
    <lineage>
        <taxon>Eukaryota</taxon>
        <taxon>Fungi</taxon>
        <taxon>Dikarya</taxon>
        <taxon>Basidiomycota</taxon>
        <taxon>Agaricomycotina</taxon>
        <taxon>Agaricomycetes</taxon>
        <taxon>Agaricomycetidae</taxon>
        <taxon>Agaricales</taxon>
        <taxon>Agaricineae</taxon>
        <taxon>Crepidotaceae</taxon>
        <taxon>Crepidotus</taxon>
    </lineage>
</organism>
<dbReference type="PANTHER" id="PTHR28008:SF1">
    <property type="entry name" value="DOMAIN PROTEIN, PUTATIVE (AFU_ORTHOLOGUE AFUA_3G10980)-RELATED"/>
    <property type="match status" value="1"/>
</dbReference>
<feature type="transmembrane region" description="Helical" evidence="2">
    <location>
        <begin position="37"/>
        <end position="55"/>
    </location>
</feature>
<name>A0A9P6EHK5_9AGAR</name>
<accession>A0A9P6EHK5</accession>
<dbReference type="PANTHER" id="PTHR28008">
    <property type="entry name" value="DOMAIN PROTEIN, PUTATIVE (AFU_ORTHOLOGUE AFUA_3G10980)-RELATED"/>
    <property type="match status" value="1"/>
</dbReference>
<evidence type="ECO:0000256" key="2">
    <source>
        <dbReference type="SAM" id="Phobius"/>
    </source>
</evidence>
<keyword evidence="2" id="KW-1133">Transmembrane helix</keyword>
<feature type="region of interest" description="Disordered" evidence="1">
    <location>
        <begin position="174"/>
        <end position="247"/>
    </location>
</feature>
<gene>
    <name evidence="3" type="ORF">CPB83DRAFT_272894</name>
</gene>
<feature type="transmembrane region" description="Helical" evidence="2">
    <location>
        <begin position="133"/>
        <end position="150"/>
    </location>
</feature>
<reference evidence="3" key="1">
    <citation type="submission" date="2020-11" db="EMBL/GenBank/DDBJ databases">
        <authorList>
            <consortium name="DOE Joint Genome Institute"/>
            <person name="Ahrendt S."/>
            <person name="Riley R."/>
            <person name="Andreopoulos W."/>
            <person name="Labutti K."/>
            <person name="Pangilinan J."/>
            <person name="Ruiz-Duenas F.J."/>
            <person name="Barrasa J.M."/>
            <person name="Sanchez-Garcia M."/>
            <person name="Camarero S."/>
            <person name="Miyauchi S."/>
            <person name="Serrano A."/>
            <person name="Linde D."/>
            <person name="Babiker R."/>
            <person name="Drula E."/>
            <person name="Ayuso-Fernandez I."/>
            <person name="Pacheco R."/>
            <person name="Padilla G."/>
            <person name="Ferreira P."/>
            <person name="Barriuso J."/>
            <person name="Kellner H."/>
            <person name="Castanera R."/>
            <person name="Alfaro M."/>
            <person name="Ramirez L."/>
            <person name="Pisabarro A.G."/>
            <person name="Kuo A."/>
            <person name="Tritt A."/>
            <person name="Lipzen A."/>
            <person name="He G."/>
            <person name="Yan M."/>
            <person name="Ng V."/>
            <person name="Cullen D."/>
            <person name="Martin F."/>
            <person name="Rosso M.-N."/>
            <person name="Henrissat B."/>
            <person name="Hibbett D."/>
            <person name="Martinez A.T."/>
            <person name="Grigoriev I.V."/>
        </authorList>
    </citation>
    <scope>NUCLEOTIDE SEQUENCE</scope>
    <source>
        <strain evidence="3">CBS 506.95</strain>
    </source>
</reference>
<dbReference type="Proteomes" id="UP000807306">
    <property type="component" value="Unassembled WGS sequence"/>
</dbReference>
<feature type="compositionally biased region" description="Acidic residues" evidence="1">
    <location>
        <begin position="220"/>
        <end position="230"/>
    </location>
</feature>
<evidence type="ECO:0008006" key="5">
    <source>
        <dbReference type="Google" id="ProtNLM"/>
    </source>
</evidence>
<dbReference type="EMBL" id="MU157847">
    <property type="protein sequence ID" value="KAF9529236.1"/>
    <property type="molecule type" value="Genomic_DNA"/>
</dbReference>
<feature type="compositionally biased region" description="Acidic residues" evidence="1">
    <location>
        <begin position="174"/>
        <end position="185"/>
    </location>
</feature>
<evidence type="ECO:0000313" key="4">
    <source>
        <dbReference type="Proteomes" id="UP000807306"/>
    </source>
</evidence>